<sequence>MALIKTAFRCAPGHASCKPTSVPTQDGPSRYFKFRLLPIRKDFWNVLCFANANCLRSTAMGIIQEAREFANQQTPANVQVPQTPDSNLMLSISNKETSRRFQGTQRSRGFWIVFSKRFKASLPILSVSDVALVLRALDICDKDTGEFDTLAICDFTSHFGCWRLLFYQCSIGVYVDAVMSLRNRIHEFDKDTLVTTLGVLSNRLRQNTQKEFFQSLANHVPNVLYSMSGKSSFWIFPIPAREIVLVLWYLNRAGYASLDICRFVHAKFINMHKQLNDFGEK</sequence>
<dbReference type="Proteomes" id="UP001214638">
    <property type="component" value="Unassembled WGS sequence"/>
</dbReference>
<dbReference type="GeneID" id="94335239"/>
<reference evidence="1" key="1">
    <citation type="journal article" date="2023" name="Nat. Microbiol.">
        <title>Babesia duncani multi-omics identifies virulence factors and drug targets.</title>
        <authorList>
            <person name="Singh P."/>
            <person name="Lonardi S."/>
            <person name="Liang Q."/>
            <person name="Vydyam P."/>
            <person name="Khabirova E."/>
            <person name="Fang T."/>
            <person name="Gihaz S."/>
            <person name="Thekkiniath J."/>
            <person name="Munshi M."/>
            <person name="Abel S."/>
            <person name="Ciampossin L."/>
            <person name="Batugedara G."/>
            <person name="Gupta M."/>
            <person name="Lu X.M."/>
            <person name="Lenz T."/>
            <person name="Chakravarty S."/>
            <person name="Cornillot E."/>
            <person name="Hu Y."/>
            <person name="Ma W."/>
            <person name="Gonzalez L.M."/>
            <person name="Sanchez S."/>
            <person name="Estrada K."/>
            <person name="Sanchez-Flores A."/>
            <person name="Montero E."/>
            <person name="Harb O.S."/>
            <person name="Le Roch K.G."/>
            <person name="Mamoun C.B."/>
        </authorList>
    </citation>
    <scope>NUCLEOTIDE SEQUENCE</scope>
    <source>
        <strain evidence="1">WA1</strain>
    </source>
</reference>
<dbReference type="RefSeq" id="XP_067804780.1">
    <property type="nucleotide sequence ID" value="XM_067945989.1"/>
</dbReference>
<dbReference type="KEGG" id="bdw:94335239"/>
<proteinExistence type="predicted"/>
<organism evidence="1 2">
    <name type="scientific">Babesia duncani</name>
    <dbReference type="NCBI Taxonomy" id="323732"/>
    <lineage>
        <taxon>Eukaryota</taxon>
        <taxon>Sar</taxon>
        <taxon>Alveolata</taxon>
        <taxon>Apicomplexa</taxon>
        <taxon>Aconoidasida</taxon>
        <taxon>Piroplasmida</taxon>
        <taxon>Babesiidae</taxon>
        <taxon>Babesia</taxon>
    </lineage>
</organism>
<keyword evidence="2" id="KW-1185">Reference proteome</keyword>
<name>A0AAD9PP43_9APIC</name>
<comment type="caution">
    <text evidence="1">The sequence shown here is derived from an EMBL/GenBank/DDBJ whole genome shotgun (WGS) entry which is preliminary data.</text>
</comment>
<dbReference type="EMBL" id="JALLKP010000001">
    <property type="protein sequence ID" value="KAK2197938.1"/>
    <property type="molecule type" value="Genomic_DNA"/>
</dbReference>
<accession>A0AAD9PP43</accession>
<dbReference type="AlphaFoldDB" id="A0AAD9PP43"/>
<protein>
    <submittedName>
        <fullName evidence="1">Uncharacterized protein</fullName>
    </submittedName>
</protein>
<gene>
    <name evidence="1" type="ORF">BdWA1_000941</name>
</gene>
<evidence type="ECO:0000313" key="1">
    <source>
        <dbReference type="EMBL" id="KAK2197938.1"/>
    </source>
</evidence>
<evidence type="ECO:0000313" key="2">
    <source>
        <dbReference type="Proteomes" id="UP001214638"/>
    </source>
</evidence>